<name>A0A8A0RRP0_9FIRM</name>
<feature type="transmembrane region" description="Helical" evidence="1">
    <location>
        <begin position="108"/>
        <end position="127"/>
    </location>
</feature>
<dbReference type="Gene3D" id="3.60.21.10">
    <property type="match status" value="1"/>
</dbReference>
<evidence type="ECO:0000259" key="2">
    <source>
        <dbReference type="Pfam" id="PF00149"/>
    </source>
</evidence>
<feature type="transmembrane region" description="Helical" evidence="1">
    <location>
        <begin position="6"/>
        <end position="25"/>
    </location>
</feature>
<organism evidence="3 4">
    <name type="scientific">Koleobacter methoxysyntrophicus</name>
    <dbReference type="NCBI Taxonomy" id="2751313"/>
    <lineage>
        <taxon>Bacteria</taxon>
        <taxon>Bacillati</taxon>
        <taxon>Bacillota</taxon>
        <taxon>Clostridia</taxon>
        <taxon>Koleobacterales</taxon>
        <taxon>Koleobacteraceae</taxon>
        <taxon>Koleobacter</taxon>
    </lineage>
</organism>
<keyword evidence="1" id="KW-0812">Transmembrane</keyword>
<keyword evidence="1" id="KW-1133">Transmembrane helix</keyword>
<dbReference type="Proteomes" id="UP000662904">
    <property type="component" value="Chromosome"/>
</dbReference>
<evidence type="ECO:0000256" key="1">
    <source>
        <dbReference type="SAM" id="Phobius"/>
    </source>
</evidence>
<dbReference type="EC" id="3.1.4.53" evidence="3"/>
<accession>A0A8A0RRP0</accession>
<dbReference type="SUPFAM" id="SSF56300">
    <property type="entry name" value="Metallo-dependent phosphatases"/>
    <property type="match status" value="1"/>
</dbReference>
<dbReference type="AlphaFoldDB" id="A0A8A0RRP0"/>
<dbReference type="PANTHER" id="PTHR31302:SF0">
    <property type="entry name" value="TRANSMEMBRANE PROTEIN WITH METALLOPHOSPHOESTERASE DOMAIN"/>
    <property type="match status" value="1"/>
</dbReference>
<dbReference type="EMBL" id="CP059066">
    <property type="protein sequence ID" value="QSQ10178.1"/>
    <property type="molecule type" value="Genomic_DNA"/>
</dbReference>
<dbReference type="RefSeq" id="WP_206707491.1">
    <property type="nucleotide sequence ID" value="NZ_CP059066.1"/>
</dbReference>
<proteinExistence type="predicted"/>
<dbReference type="Pfam" id="PF00149">
    <property type="entry name" value="Metallophos"/>
    <property type="match status" value="1"/>
</dbReference>
<feature type="transmembrane region" description="Helical" evidence="1">
    <location>
        <begin position="133"/>
        <end position="155"/>
    </location>
</feature>
<gene>
    <name evidence="3" type="primary">cpdA</name>
    <name evidence="3" type="ORF">H0A61_02577</name>
</gene>
<dbReference type="InterPro" id="IPR004843">
    <property type="entry name" value="Calcineurin-like_PHP"/>
</dbReference>
<protein>
    <submittedName>
        <fullName evidence="3">3',5'-cyclic adenosine monophosphate phosphodiesterase CpdA</fullName>
        <ecNumber evidence="3">3.1.4.53</ecNumber>
    </submittedName>
</protein>
<dbReference type="GO" id="GO:0004115">
    <property type="term" value="F:3',5'-cyclic-AMP phosphodiesterase activity"/>
    <property type="evidence" value="ECO:0007669"/>
    <property type="project" value="UniProtKB-EC"/>
</dbReference>
<dbReference type="InterPro" id="IPR029052">
    <property type="entry name" value="Metallo-depent_PP-like"/>
</dbReference>
<sequence length="456" mass="51141">MKKSRLAFIALVGIIGALIFIILFGKMDVNINAFEVQLSINIIEPGYTKLLFPPLGEIKAKTHSSPIQFTVLLKNINPEIVKEVINNPDKERVFNDIKIKSIESVKKFIFKLLFLSVLGSGILGYLFKFKAVSEILVCSLIGFLIVSTFIFWGYLTFDHNAFLDPEYSGVLKDAPWIMRLAEETIASVDKLGNMLEVTAQNAYLLFEKLDELEPLESDGDLIKVLHISDIHNNVAAMDFVEQVVQSFDIDMIIDTGDITDYGTPIEGSLLNRIEKLKIPYIFIAGNHDSPSIIDKMKNLKNVKVLEEEAVEVKDISIFGIADPASKTNDIKPATKIDFEKDIDKITNKLNELENTPQILAVHNPRTGRAFKGKVPVILYGHTHSFEIEETQGTIMINAGTTGSAGIRGLQAAKEIPYSMVLIYYDKRNTHFPKAVDVIKIYSIKKGFTLERIWLSD</sequence>
<feature type="domain" description="Calcineurin-like phosphoesterase" evidence="2">
    <location>
        <begin position="222"/>
        <end position="384"/>
    </location>
</feature>
<keyword evidence="3" id="KW-0378">Hydrolase</keyword>
<keyword evidence="1" id="KW-0472">Membrane</keyword>
<dbReference type="InterPro" id="IPR051158">
    <property type="entry name" value="Metallophosphoesterase_sf"/>
</dbReference>
<dbReference type="PANTHER" id="PTHR31302">
    <property type="entry name" value="TRANSMEMBRANE PROTEIN WITH METALLOPHOSPHOESTERASE DOMAIN-RELATED"/>
    <property type="match status" value="1"/>
</dbReference>
<evidence type="ECO:0000313" key="3">
    <source>
        <dbReference type="EMBL" id="QSQ10178.1"/>
    </source>
</evidence>
<evidence type="ECO:0000313" key="4">
    <source>
        <dbReference type="Proteomes" id="UP000662904"/>
    </source>
</evidence>
<dbReference type="KEGG" id="kme:H0A61_02577"/>
<reference evidence="3" key="1">
    <citation type="submission" date="2020-07" db="EMBL/GenBank/DDBJ databases">
        <title>Koleobacter methoxysyntrophicus gen. nov., sp. nov., a novel anaerobic bacterium isolated from deep subsurface oil field and proposal of Koleobacterales ord. nov. in the phylum Firmicutes.</title>
        <authorList>
            <person name="Sakamoto S."/>
            <person name="Tamaki H."/>
        </authorList>
    </citation>
    <scope>NUCLEOTIDE SEQUENCE</scope>
    <source>
        <strain evidence="3">NRmbB1</strain>
    </source>
</reference>
<keyword evidence="4" id="KW-1185">Reference proteome</keyword>